<name>A0AAJ0D5Q8_9PEZI</name>
<sequence>MSLLYDTAVAVVAALRNLRDEAGGAYKPPTVIQLRTASLNPGLSRHTPAVVTSFVKWGMHHLYTDISRACNLYQSVAVTEPSDKAAQSNDGASPLLKYIFADPPTIHDPDGTECTGYKLIVSGKHPPAVSYADLGAAMCELSRRREELANQAFGVIATGKPKTTWGLLLWAWLFVLCDRVWGLLYLGV</sequence>
<gene>
    <name evidence="1" type="ORF">LTR09_011711</name>
</gene>
<evidence type="ECO:0000313" key="2">
    <source>
        <dbReference type="Proteomes" id="UP001271007"/>
    </source>
</evidence>
<accession>A0AAJ0D5Q8</accession>
<reference evidence="1" key="1">
    <citation type="submission" date="2023-04" db="EMBL/GenBank/DDBJ databases">
        <title>Black Yeasts Isolated from many extreme environments.</title>
        <authorList>
            <person name="Coleine C."/>
            <person name="Stajich J.E."/>
            <person name="Selbmann L."/>
        </authorList>
    </citation>
    <scope>NUCLEOTIDE SEQUENCE</scope>
    <source>
        <strain evidence="1">CCFEE 5312</strain>
    </source>
</reference>
<comment type="caution">
    <text evidence="1">The sequence shown here is derived from an EMBL/GenBank/DDBJ whole genome shotgun (WGS) entry which is preliminary data.</text>
</comment>
<dbReference type="EMBL" id="JAWDJX010000078">
    <property type="protein sequence ID" value="KAK3046826.1"/>
    <property type="molecule type" value="Genomic_DNA"/>
</dbReference>
<dbReference type="Proteomes" id="UP001271007">
    <property type="component" value="Unassembled WGS sequence"/>
</dbReference>
<organism evidence="1 2">
    <name type="scientific">Extremus antarcticus</name>
    <dbReference type="NCBI Taxonomy" id="702011"/>
    <lineage>
        <taxon>Eukaryota</taxon>
        <taxon>Fungi</taxon>
        <taxon>Dikarya</taxon>
        <taxon>Ascomycota</taxon>
        <taxon>Pezizomycotina</taxon>
        <taxon>Dothideomycetes</taxon>
        <taxon>Dothideomycetidae</taxon>
        <taxon>Mycosphaerellales</taxon>
        <taxon>Extremaceae</taxon>
        <taxon>Extremus</taxon>
    </lineage>
</organism>
<protein>
    <submittedName>
        <fullName evidence="1">Uncharacterized protein</fullName>
    </submittedName>
</protein>
<proteinExistence type="predicted"/>
<keyword evidence="2" id="KW-1185">Reference proteome</keyword>
<dbReference type="AlphaFoldDB" id="A0AAJ0D5Q8"/>
<evidence type="ECO:0000313" key="1">
    <source>
        <dbReference type="EMBL" id="KAK3046826.1"/>
    </source>
</evidence>